<keyword evidence="3" id="KW-1185">Reference proteome</keyword>
<feature type="region of interest" description="Disordered" evidence="1">
    <location>
        <begin position="1"/>
        <end position="40"/>
    </location>
</feature>
<evidence type="ECO:0000313" key="2">
    <source>
        <dbReference type="EMBL" id="MFC3967998.1"/>
    </source>
</evidence>
<name>A0ABV8E7B3_9HYPH</name>
<reference evidence="3" key="1">
    <citation type="journal article" date="2019" name="Int. J. Syst. Evol. Microbiol.">
        <title>The Global Catalogue of Microorganisms (GCM) 10K type strain sequencing project: providing services to taxonomists for standard genome sequencing and annotation.</title>
        <authorList>
            <consortium name="The Broad Institute Genomics Platform"/>
            <consortium name="The Broad Institute Genome Sequencing Center for Infectious Disease"/>
            <person name="Wu L."/>
            <person name="Ma J."/>
        </authorList>
    </citation>
    <scope>NUCLEOTIDE SEQUENCE [LARGE SCALE GENOMIC DNA]</scope>
    <source>
        <strain evidence="3">TBRC 5781</strain>
    </source>
</reference>
<dbReference type="RefSeq" id="WP_247260813.1">
    <property type="nucleotide sequence ID" value="NZ_JALJQZ010000012.1"/>
</dbReference>
<proteinExistence type="predicted"/>
<sequence>MGSSPVKSPGLTADDDFATKEGIAEGSGTEGRDASPGKTGLSVEAGLLAEIGFAGGAGFPGELDLAAD</sequence>
<evidence type="ECO:0000256" key="1">
    <source>
        <dbReference type="SAM" id="MobiDB-lite"/>
    </source>
</evidence>
<dbReference type="EMBL" id="JBHSBD010000028">
    <property type="protein sequence ID" value="MFC3967998.1"/>
    <property type="molecule type" value="Genomic_DNA"/>
</dbReference>
<organism evidence="2 3">
    <name type="scientific">Rhizobium lemnae</name>
    <dbReference type="NCBI Taxonomy" id="1214924"/>
    <lineage>
        <taxon>Bacteria</taxon>
        <taxon>Pseudomonadati</taxon>
        <taxon>Pseudomonadota</taxon>
        <taxon>Alphaproteobacteria</taxon>
        <taxon>Hyphomicrobiales</taxon>
        <taxon>Rhizobiaceae</taxon>
        <taxon>Rhizobium/Agrobacterium group</taxon>
        <taxon>Rhizobium</taxon>
    </lineage>
</organism>
<evidence type="ECO:0000313" key="3">
    <source>
        <dbReference type="Proteomes" id="UP001595697"/>
    </source>
</evidence>
<accession>A0ABV8E7B3</accession>
<comment type="caution">
    <text evidence="2">The sequence shown here is derived from an EMBL/GenBank/DDBJ whole genome shotgun (WGS) entry which is preliminary data.</text>
</comment>
<dbReference type="Proteomes" id="UP001595697">
    <property type="component" value="Unassembled WGS sequence"/>
</dbReference>
<protein>
    <submittedName>
        <fullName evidence="2">Uncharacterized protein</fullName>
    </submittedName>
</protein>
<gene>
    <name evidence="2" type="ORF">ACFOVS_07620</name>
</gene>